<evidence type="ECO:0000256" key="1">
    <source>
        <dbReference type="ARBA" id="ARBA00004236"/>
    </source>
</evidence>
<evidence type="ECO:0000313" key="8">
    <source>
        <dbReference type="Proteomes" id="UP000515237"/>
    </source>
</evidence>
<protein>
    <submittedName>
        <fullName evidence="7">SdiA-regulated domain-containing protein</fullName>
    </submittedName>
</protein>
<accession>A0A7G7GE06</accession>
<name>A0A7G7GE06_9BACT</name>
<feature type="signal peptide" evidence="6">
    <location>
        <begin position="1"/>
        <end position="25"/>
    </location>
</feature>
<reference evidence="7 8" key="1">
    <citation type="journal article" date="2018" name="Int. J. Syst. Evol. Microbiol.">
        <title>Adhaeribacter swui sp. nov., isolated from wet mud.</title>
        <authorList>
            <person name="Kim D.U."/>
            <person name="Kim K.W."/>
            <person name="Kang M.S."/>
            <person name="Kim J.Y."/>
            <person name="Jang J.H."/>
            <person name="Kim M.K."/>
        </authorList>
    </citation>
    <scope>NUCLEOTIDE SEQUENCE [LARGE SCALE GENOMIC DNA]</scope>
    <source>
        <strain evidence="7 8">KCTC 52873</strain>
    </source>
</reference>
<dbReference type="Pfam" id="PF06977">
    <property type="entry name" value="SdiA-regulated"/>
    <property type="match status" value="1"/>
</dbReference>
<dbReference type="Gene3D" id="2.120.10.30">
    <property type="entry name" value="TolB, C-terminal domain"/>
    <property type="match status" value="1"/>
</dbReference>
<dbReference type="EMBL" id="CP055156">
    <property type="protein sequence ID" value="QNF35390.1"/>
    <property type="molecule type" value="Genomic_DNA"/>
</dbReference>
<keyword evidence="3" id="KW-1003">Cell membrane</keyword>
<dbReference type="KEGG" id="aswu:HUW51_22720"/>
<keyword evidence="4" id="KW-0472">Membrane</keyword>
<sequence length="308" mass="33901">MKIANYYKQLKTWGWSMLIALSVLACDATQAESQQKNNTQTDKPKKEKKKKASEKEAASAEVKILKKYELPAILREVSGIAYLGNNQFACVQDESGIIFVYNTQTNRIDKQITFGAAGDYEGIAVVGNTAYVGRSDGKIYEVAITGNQPAKVQQYVTSLTAENNVEGLTYDARGNRLLLIIKGEEAGEKDYKGIYAFDLKAKKFNPEPIAKISLTDPQLAAYEGKKLNKAIQPSEIAVHPVTGAIYVTEASNPQLFILKPDGAIQTRYKLSKQDFNQPEGITFSPTGELYISNEGKKASGNILQVKIQ</sequence>
<evidence type="ECO:0000313" key="7">
    <source>
        <dbReference type="EMBL" id="QNF35390.1"/>
    </source>
</evidence>
<organism evidence="7 8">
    <name type="scientific">Adhaeribacter swui</name>
    <dbReference type="NCBI Taxonomy" id="2086471"/>
    <lineage>
        <taxon>Bacteria</taxon>
        <taxon>Pseudomonadati</taxon>
        <taxon>Bacteroidota</taxon>
        <taxon>Cytophagia</taxon>
        <taxon>Cytophagales</taxon>
        <taxon>Hymenobacteraceae</taxon>
        <taxon>Adhaeribacter</taxon>
    </lineage>
</organism>
<keyword evidence="8" id="KW-1185">Reference proteome</keyword>
<evidence type="ECO:0000256" key="2">
    <source>
        <dbReference type="ARBA" id="ARBA00009852"/>
    </source>
</evidence>
<dbReference type="SUPFAM" id="SSF75011">
    <property type="entry name" value="3-carboxy-cis,cis-mucoante lactonizing enzyme"/>
    <property type="match status" value="1"/>
</dbReference>
<evidence type="ECO:0000256" key="6">
    <source>
        <dbReference type="SAM" id="SignalP"/>
    </source>
</evidence>
<evidence type="ECO:0000256" key="5">
    <source>
        <dbReference type="SAM" id="MobiDB-lite"/>
    </source>
</evidence>
<proteinExistence type="inferred from homology"/>
<feature type="compositionally biased region" description="Polar residues" evidence="5">
    <location>
        <begin position="32"/>
        <end position="41"/>
    </location>
</feature>
<comment type="similarity">
    <text evidence="2">Belongs to the YjiK family.</text>
</comment>
<dbReference type="Proteomes" id="UP000515237">
    <property type="component" value="Chromosome"/>
</dbReference>
<dbReference type="GO" id="GO:0005886">
    <property type="term" value="C:plasma membrane"/>
    <property type="evidence" value="ECO:0007669"/>
    <property type="project" value="UniProtKB-SubCell"/>
</dbReference>
<gene>
    <name evidence="7" type="ORF">HUW51_22720</name>
</gene>
<evidence type="ECO:0000256" key="3">
    <source>
        <dbReference type="ARBA" id="ARBA00022475"/>
    </source>
</evidence>
<feature type="region of interest" description="Disordered" evidence="5">
    <location>
        <begin position="32"/>
        <end position="54"/>
    </location>
</feature>
<dbReference type="InterPro" id="IPR011042">
    <property type="entry name" value="6-blade_b-propeller_TolB-like"/>
</dbReference>
<keyword evidence="6" id="KW-0732">Signal</keyword>
<dbReference type="RefSeq" id="WP_185271881.1">
    <property type="nucleotide sequence ID" value="NZ_CP055156.1"/>
</dbReference>
<evidence type="ECO:0000256" key="4">
    <source>
        <dbReference type="ARBA" id="ARBA00023136"/>
    </source>
</evidence>
<dbReference type="PROSITE" id="PS51257">
    <property type="entry name" value="PROKAR_LIPOPROTEIN"/>
    <property type="match status" value="1"/>
</dbReference>
<dbReference type="InterPro" id="IPR009722">
    <property type="entry name" value="YjiK/CarP"/>
</dbReference>
<comment type="subcellular location">
    <subcellularLocation>
        <location evidence="1">Cell membrane</location>
    </subcellularLocation>
</comment>
<dbReference type="AlphaFoldDB" id="A0A7G7GE06"/>
<feature type="chain" id="PRO_5028892621" evidence="6">
    <location>
        <begin position="26"/>
        <end position="308"/>
    </location>
</feature>